<name>A0AAW0CR00_9AGAR</name>
<dbReference type="EMBL" id="JAWWNJ010000015">
    <property type="protein sequence ID" value="KAK7040605.1"/>
    <property type="molecule type" value="Genomic_DNA"/>
</dbReference>
<dbReference type="Proteomes" id="UP001362999">
    <property type="component" value="Unassembled WGS sequence"/>
</dbReference>
<feature type="region of interest" description="Disordered" evidence="1">
    <location>
        <begin position="223"/>
        <end position="245"/>
    </location>
</feature>
<evidence type="ECO:0000256" key="1">
    <source>
        <dbReference type="SAM" id="MobiDB-lite"/>
    </source>
</evidence>
<gene>
    <name evidence="2" type="ORF">R3P38DRAFT_2769080</name>
</gene>
<feature type="compositionally biased region" description="Basic and acidic residues" evidence="1">
    <location>
        <begin position="82"/>
        <end position="94"/>
    </location>
</feature>
<feature type="compositionally biased region" description="Basic and acidic residues" evidence="1">
    <location>
        <begin position="22"/>
        <end position="42"/>
    </location>
</feature>
<evidence type="ECO:0000313" key="2">
    <source>
        <dbReference type="EMBL" id="KAK7040605.1"/>
    </source>
</evidence>
<accession>A0AAW0CR00</accession>
<evidence type="ECO:0000313" key="3">
    <source>
        <dbReference type="Proteomes" id="UP001362999"/>
    </source>
</evidence>
<dbReference type="AlphaFoldDB" id="A0AAW0CR00"/>
<feature type="region of interest" description="Disordered" evidence="1">
    <location>
        <begin position="1"/>
        <end position="94"/>
    </location>
</feature>
<reference evidence="2 3" key="1">
    <citation type="journal article" date="2024" name="J Genomics">
        <title>Draft genome sequencing and assembly of Favolaschia claudopus CIRM-BRFM 2984 isolated from oak limbs.</title>
        <authorList>
            <person name="Navarro D."/>
            <person name="Drula E."/>
            <person name="Chaduli D."/>
            <person name="Cazenave R."/>
            <person name="Ahrendt S."/>
            <person name="Wang J."/>
            <person name="Lipzen A."/>
            <person name="Daum C."/>
            <person name="Barry K."/>
            <person name="Grigoriev I.V."/>
            <person name="Favel A."/>
            <person name="Rosso M.N."/>
            <person name="Martin F."/>
        </authorList>
    </citation>
    <scope>NUCLEOTIDE SEQUENCE [LARGE SCALE GENOMIC DNA]</scope>
    <source>
        <strain evidence="2 3">CIRM-BRFM 2984</strain>
    </source>
</reference>
<feature type="compositionally biased region" description="Polar residues" evidence="1">
    <location>
        <begin position="1"/>
        <end position="15"/>
    </location>
</feature>
<comment type="caution">
    <text evidence="2">The sequence shown here is derived from an EMBL/GenBank/DDBJ whole genome shotgun (WGS) entry which is preliminary data.</text>
</comment>
<keyword evidence="3" id="KW-1185">Reference proteome</keyword>
<feature type="region of interest" description="Disordered" evidence="1">
    <location>
        <begin position="137"/>
        <end position="199"/>
    </location>
</feature>
<protein>
    <submittedName>
        <fullName evidence="2">Uncharacterized protein</fullName>
    </submittedName>
</protein>
<sequence length="775" mass="84483">MPDTSPKSSKRTTSLFIDDSAEDRSKVDHSESEDADSVHSSDKAFINDASDLSVDSKDDNNMDITINDDSDLSSLSQDERDEDRPMIDATTRSDEEVIVVETPLNAKQSRKARTLIQTKSKVITSAQKFSLMTSRALAMQPDDSMFTKRGSVKARSSKAASSPDASVRKPAVESPIGKPGQKKPTASASDGLNKEEGQPKIFLRVQKSKATDLKSNQVRRNLYETVSGPVQRSPGGSDVPDLAHSTTPRQLDMKTAMESVLSEMLDSRLEGIAQSLMLQLAPMLKQTAAVKSEETNIKVTDKVVPMPSMAPVTNDSGMVDDDMDTALFETTSPSSVTTVEGITVAAPNPTALDDPVPTNGSAVGIIRWTDPVTPPRKATGVSFTDNTFLSGSLRAVPPFTSESASAFSNLGSPTAHLATTSGTSEGQPQALQSGFRMSDNLARMFASNRLDSSKRAATEPDACGVSEDRLQDVSIKDVYSGLCKQFNNKNFTISGGRKLLPSFVRSGSADDWNPGGRLAFSYWFETLNQVSGITLFNAMSFKRSGRFFAPQREAPDSLSLAQEPGTSPYSYKLYAGNEYAIAVTPGLCFESYVVEPFRSGGTPPRFRKFISVLFHNQDWERFVSFVCCCFDRRMLHTQMTGKALQFSTKMNTVDAMKQTSVVDRLNKYTNDSTQSSSASKRPSPTNKFSLEYTDEVPVYDARHLDFDFTSDLPKLATTLPRWPEKEIPEGSFVTVGYTVSTYKGTASGHTDKVLHLGCNLQWVIVCGTAASKETN</sequence>
<proteinExistence type="predicted"/>
<organism evidence="2 3">
    <name type="scientific">Favolaschia claudopus</name>
    <dbReference type="NCBI Taxonomy" id="2862362"/>
    <lineage>
        <taxon>Eukaryota</taxon>
        <taxon>Fungi</taxon>
        <taxon>Dikarya</taxon>
        <taxon>Basidiomycota</taxon>
        <taxon>Agaricomycotina</taxon>
        <taxon>Agaricomycetes</taxon>
        <taxon>Agaricomycetidae</taxon>
        <taxon>Agaricales</taxon>
        <taxon>Marasmiineae</taxon>
        <taxon>Mycenaceae</taxon>
        <taxon>Favolaschia</taxon>
    </lineage>
</organism>